<dbReference type="AlphaFoldDB" id="A0A9D1DG31"/>
<feature type="domain" description="SCP2" evidence="1">
    <location>
        <begin position="27"/>
        <end position="105"/>
    </location>
</feature>
<evidence type="ECO:0000313" key="3">
    <source>
        <dbReference type="Proteomes" id="UP000824239"/>
    </source>
</evidence>
<accession>A0A9D1DG31</accession>
<dbReference type="Gene3D" id="3.30.1050.10">
    <property type="entry name" value="SCP2 sterol-binding domain"/>
    <property type="match status" value="1"/>
</dbReference>
<dbReference type="PANTHER" id="PTHR10094">
    <property type="entry name" value="STEROL CARRIER PROTEIN 2 SCP-2 FAMILY PROTEIN"/>
    <property type="match status" value="1"/>
</dbReference>
<dbReference type="InterPro" id="IPR036527">
    <property type="entry name" value="SCP2_sterol-bd_dom_sf"/>
</dbReference>
<reference evidence="2" key="2">
    <citation type="journal article" date="2021" name="PeerJ">
        <title>Extensive microbial diversity within the chicken gut microbiome revealed by metagenomics and culture.</title>
        <authorList>
            <person name="Gilroy R."/>
            <person name="Ravi A."/>
            <person name="Getino M."/>
            <person name="Pursley I."/>
            <person name="Horton D.L."/>
            <person name="Alikhan N.F."/>
            <person name="Baker D."/>
            <person name="Gharbi K."/>
            <person name="Hall N."/>
            <person name="Watson M."/>
            <person name="Adriaenssens E.M."/>
            <person name="Foster-Nyarko E."/>
            <person name="Jarju S."/>
            <person name="Secka A."/>
            <person name="Antonio M."/>
            <person name="Oren A."/>
            <person name="Chaudhuri R.R."/>
            <person name="La Ragione R."/>
            <person name="Hildebrand F."/>
            <person name="Pallen M.J."/>
        </authorList>
    </citation>
    <scope>NUCLEOTIDE SEQUENCE</scope>
    <source>
        <strain evidence="2">ChiBcec15-4380</strain>
    </source>
</reference>
<proteinExistence type="predicted"/>
<dbReference type="EMBL" id="DVHE01000003">
    <property type="protein sequence ID" value="HIR49722.1"/>
    <property type="molecule type" value="Genomic_DNA"/>
</dbReference>
<dbReference type="GO" id="GO:0005829">
    <property type="term" value="C:cytosol"/>
    <property type="evidence" value="ECO:0007669"/>
    <property type="project" value="TreeGrafter"/>
</dbReference>
<name>A0A9D1DG31_9FIRM</name>
<evidence type="ECO:0000313" key="2">
    <source>
        <dbReference type="EMBL" id="HIR49722.1"/>
    </source>
</evidence>
<reference evidence="2" key="1">
    <citation type="submission" date="2020-10" db="EMBL/GenBank/DDBJ databases">
        <authorList>
            <person name="Gilroy R."/>
        </authorList>
    </citation>
    <scope>NUCLEOTIDE SEQUENCE</scope>
    <source>
        <strain evidence="2">ChiBcec15-4380</strain>
    </source>
</reference>
<dbReference type="Proteomes" id="UP000824239">
    <property type="component" value="Unassembled WGS sequence"/>
</dbReference>
<sequence length="108" mass="12131">MTFQEMFAQVRSHLAGADVSNIQDHLAYQFHIIGDAEGVFYAEVKDGQLRVEPYSYDDRDVEFTCTADTLFKLAARKLDPLLAVTLGKLKVEGDVPKALKLREILASR</sequence>
<dbReference type="InterPro" id="IPR003033">
    <property type="entry name" value="SCP2_sterol-bd_dom"/>
</dbReference>
<organism evidence="2 3">
    <name type="scientific">Candidatus Avoscillospira avicola</name>
    <dbReference type="NCBI Taxonomy" id="2840706"/>
    <lineage>
        <taxon>Bacteria</taxon>
        <taxon>Bacillati</taxon>
        <taxon>Bacillota</taxon>
        <taxon>Clostridia</taxon>
        <taxon>Eubacteriales</taxon>
        <taxon>Oscillospiraceae</taxon>
        <taxon>Oscillospiraceae incertae sedis</taxon>
        <taxon>Candidatus Avoscillospira</taxon>
    </lineage>
</organism>
<dbReference type="PANTHER" id="PTHR10094:SF25">
    <property type="entry name" value="SCP2 STEROL-BINDING DOMAIN-CONTAINING PROTEIN 1"/>
    <property type="match status" value="1"/>
</dbReference>
<dbReference type="Pfam" id="PF02036">
    <property type="entry name" value="SCP2"/>
    <property type="match status" value="1"/>
</dbReference>
<protein>
    <submittedName>
        <fullName evidence="2">SCP2 sterol-binding domain-containing protein</fullName>
    </submittedName>
</protein>
<comment type="caution">
    <text evidence="2">The sequence shown here is derived from an EMBL/GenBank/DDBJ whole genome shotgun (WGS) entry which is preliminary data.</text>
</comment>
<dbReference type="SUPFAM" id="SSF55718">
    <property type="entry name" value="SCP-like"/>
    <property type="match status" value="1"/>
</dbReference>
<gene>
    <name evidence="2" type="ORF">IAA53_00305</name>
</gene>
<evidence type="ECO:0000259" key="1">
    <source>
        <dbReference type="Pfam" id="PF02036"/>
    </source>
</evidence>